<dbReference type="InterPro" id="IPR013087">
    <property type="entry name" value="Znf_C2H2_type"/>
</dbReference>
<keyword evidence="6" id="KW-0539">Nucleus</keyword>
<accession>A0AAV5GWF3</accession>
<dbReference type="FunFam" id="3.30.160.60:FF:000125">
    <property type="entry name" value="Putative zinc finger protein 143"/>
    <property type="match status" value="1"/>
</dbReference>
<dbReference type="GO" id="GO:0000978">
    <property type="term" value="F:RNA polymerase II cis-regulatory region sequence-specific DNA binding"/>
    <property type="evidence" value="ECO:0007669"/>
    <property type="project" value="InterPro"/>
</dbReference>
<dbReference type="GO" id="GO:0005634">
    <property type="term" value="C:nucleus"/>
    <property type="evidence" value="ECO:0007669"/>
    <property type="project" value="UniProtKB-SubCell"/>
</dbReference>
<comment type="subcellular location">
    <subcellularLocation>
        <location evidence="1">Nucleus</location>
    </subcellularLocation>
</comment>
<feature type="compositionally biased region" description="Acidic residues" evidence="8">
    <location>
        <begin position="502"/>
        <end position="519"/>
    </location>
</feature>
<name>A0AAV5GWF3_9BASI</name>
<feature type="compositionally biased region" description="Low complexity" evidence="8">
    <location>
        <begin position="148"/>
        <end position="159"/>
    </location>
</feature>
<dbReference type="GO" id="GO:0000785">
    <property type="term" value="C:chromatin"/>
    <property type="evidence" value="ECO:0007669"/>
    <property type="project" value="TreeGrafter"/>
</dbReference>
<dbReference type="Proteomes" id="UP001342314">
    <property type="component" value="Unassembled WGS sequence"/>
</dbReference>
<dbReference type="PROSITE" id="PS00028">
    <property type="entry name" value="ZINC_FINGER_C2H2_1"/>
    <property type="match status" value="2"/>
</dbReference>
<keyword evidence="5" id="KW-0862">Zinc</keyword>
<dbReference type="GO" id="GO:0008270">
    <property type="term" value="F:zinc ion binding"/>
    <property type="evidence" value="ECO:0007669"/>
    <property type="project" value="UniProtKB-KW"/>
</dbReference>
<keyword evidence="4 7" id="KW-0863">Zinc-finger</keyword>
<dbReference type="InterPro" id="IPR051059">
    <property type="entry name" value="VerF-like"/>
</dbReference>
<feature type="region of interest" description="Disordered" evidence="8">
    <location>
        <begin position="116"/>
        <end position="288"/>
    </location>
</feature>
<evidence type="ECO:0000259" key="9">
    <source>
        <dbReference type="PROSITE" id="PS50157"/>
    </source>
</evidence>
<dbReference type="GO" id="GO:0000981">
    <property type="term" value="F:DNA-binding transcription factor activity, RNA polymerase II-specific"/>
    <property type="evidence" value="ECO:0007669"/>
    <property type="project" value="InterPro"/>
</dbReference>
<dbReference type="CDD" id="cd20335">
    <property type="entry name" value="BRcat_RBR"/>
    <property type="match status" value="1"/>
</dbReference>
<comment type="caution">
    <text evidence="10">The sequence shown here is derived from an EMBL/GenBank/DDBJ whole genome shotgun (WGS) entry which is preliminary data.</text>
</comment>
<feature type="compositionally biased region" description="Polar residues" evidence="8">
    <location>
        <begin position="353"/>
        <end position="362"/>
    </location>
</feature>
<evidence type="ECO:0000256" key="8">
    <source>
        <dbReference type="SAM" id="MobiDB-lite"/>
    </source>
</evidence>
<evidence type="ECO:0000256" key="1">
    <source>
        <dbReference type="ARBA" id="ARBA00004123"/>
    </source>
</evidence>
<dbReference type="Gene3D" id="3.30.160.60">
    <property type="entry name" value="Classic Zinc Finger"/>
    <property type="match status" value="2"/>
</dbReference>
<sequence>MEQPPLEQLRPPLAGHADPAGAAEQAAAAAASVPHSQSRPSDPALADGMRRGSSSFGGHDLAMSSYGSDEGRRGSAVSLASAESRRESLVGAGVAAGMQDSRSTDSNVLYAPYPAASTSASYPHPAYAQAAPTYGRPPPPTFQASYDHPAYAHQQAPAAMSADGRPSSSASFGMSNNPYGTYDPGPPPPPPLSLQHPAYASRGSPPTSTLSHPLPPMSLNPMADPPAHDRFSGPLPPISYAQQPPPSLQHPSYGSEYAAPPPPAPPYPYPPSDHYQQGTAPSYSQATFAHPAYSRAPAPALAIDTSVGTSSGRPFSSHRTPAPQSNASPWAGPPPPTSLSLGGLAQRRRSATDALNLSTGPFSRSPLLSSSQPPSAAARHFDDEHRRRASIAVGGYGTHEQYQASGLVGSASVEHSPDQLHASRMGSSMGMSVGAGSSGMRSPPRPRTAGFAPPLPPPLAGAAGRRTSLPLGSIREPPSAGSFGLHGRSNSGGVGGLGAVEAAEEGDGDEAGEGADDETIAAGSRASSRSATPNARGTSRRSSVGGGGRGKRRRSEPIDDEEEGDGKDQPPKRFVCPHPSCGRAFARNFNLMSHIKSHQGIREFKCPECNKLFSRKHDCTRHCIAIHNYDKDGTAPPGKQPVFVAADVMPVEVMVERARERQRIAVGAPPTESSGPSLDTSLLSGSRPLGHKHSGGAEPVMLQPLPTNLPPLSTSEPSSASTSSTPSIPTPLGDRAAPPLPLQVPQHPAYPPPPPPAQPSYSSEPALPQPAFAPPPPVLKHPYEER</sequence>
<dbReference type="PROSITE" id="PS50157">
    <property type="entry name" value="ZINC_FINGER_C2H2_2"/>
    <property type="match status" value="2"/>
</dbReference>
<feature type="domain" description="C2H2-type" evidence="9">
    <location>
        <begin position="604"/>
        <end position="632"/>
    </location>
</feature>
<dbReference type="EMBL" id="BQKY01000017">
    <property type="protein sequence ID" value="GJN94289.1"/>
    <property type="molecule type" value="Genomic_DNA"/>
</dbReference>
<proteinExistence type="predicted"/>
<evidence type="ECO:0000313" key="10">
    <source>
        <dbReference type="EMBL" id="GJN94289.1"/>
    </source>
</evidence>
<keyword evidence="3" id="KW-0677">Repeat</keyword>
<feature type="compositionally biased region" description="Polar residues" evidence="8">
    <location>
        <begin position="306"/>
        <end position="328"/>
    </location>
</feature>
<evidence type="ECO:0000256" key="4">
    <source>
        <dbReference type="ARBA" id="ARBA00022771"/>
    </source>
</evidence>
<evidence type="ECO:0000256" key="3">
    <source>
        <dbReference type="ARBA" id="ARBA00022737"/>
    </source>
</evidence>
<feature type="region of interest" description="Disordered" evidence="8">
    <location>
        <begin position="662"/>
        <end position="786"/>
    </location>
</feature>
<feature type="compositionally biased region" description="Low complexity" evidence="8">
    <location>
        <begin position="422"/>
        <end position="442"/>
    </location>
</feature>
<dbReference type="SMART" id="SM00355">
    <property type="entry name" value="ZnF_C2H2"/>
    <property type="match status" value="2"/>
</dbReference>
<evidence type="ECO:0000313" key="11">
    <source>
        <dbReference type="Proteomes" id="UP001342314"/>
    </source>
</evidence>
<evidence type="ECO:0000256" key="5">
    <source>
        <dbReference type="ARBA" id="ARBA00022833"/>
    </source>
</evidence>
<feature type="compositionally biased region" description="Low complexity" evidence="8">
    <location>
        <begin position="702"/>
        <end position="732"/>
    </location>
</feature>
<gene>
    <name evidence="10" type="ORF">Rhopal_007363-T1</name>
</gene>
<dbReference type="PANTHER" id="PTHR40626">
    <property type="entry name" value="MIP31509P"/>
    <property type="match status" value="1"/>
</dbReference>
<evidence type="ECO:0000256" key="2">
    <source>
        <dbReference type="ARBA" id="ARBA00022723"/>
    </source>
</evidence>
<feature type="compositionally biased region" description="Low complexity" evidence="8">
    <location>
        <begin position="520"/>
        <end position="543"/>
    </location>
</feature>
<feature type="compositionally biased region" description="Polar residues" evidence="8">
    <location>
        <begin position="166"/>
        <end position="179"/>
    </location>
</feature>
<evidence type="ECO:0000256" key="7">
    <source>
        <dbReference type="PROSITE-ProRule" id="PRU00042"/>
    </source>
</evidence>
<feature type="compositionally biased region" description="Polar residues" evidence="8">
    <location>
        <begin position="274"/>
        <end position="287"/>
    </location>
</feature>
<evidence type="ECO:0000256" key="6">
    <source>
        <dbReference type="ARBA" id="ARBA00023242"/>
    </source>
</evidence>
<dbReference type="AlphaFoldDB" id="A0AAV5GWF3"/>
<feature type="compositionally biased region" description="Low complexity" evidence="8">
    <location>
        <begin position="116"/>
        <end position="128"/>
    </location>
</feature>
<feature type="compositionally biased region" description="Low complexity" evidence="8">
    <location>
        <begin position="363"/>
        <end position="378"/>
    </location>
</feature>
<protein>
    <recommendedName>
        <fullName evidence="9">C2H2-type domain-containing protein</fullName>
    </recommendedName>
</protein>
<reference evidence="10 11" key="1">
    <citation type="submission" date="2021-12" db="EMBL/GenBank/DDBJ databases">
        <title>High titer production of polyol ester of fatty acids by Rhodotorula paludigena BS15 towards product separation-free biomass refinery.</title>
        <authorList>
            <person name="Mano J."/>
            <person name="Ono H."/>
            <person name="Tanaka T."/>
            <person name="Naito K."/>
            <person name="Sushida H."/>
            <person name="Ike M."/>
            <person name="Tokuyasu K."/>
            <person name="Kitaoka M."/>
        </authorList>
    </citation>
    <scope>NUCLEOTIDE SEQUENCE [LARGE SCALE GENOMIC DNA]</scope>
    <source>
        <strain evidence="10 11">BS15</strain>
    </source>
</reference>
<dbReference type="SUPFAM" id="SSF57667">
    <property type="entry name" value="beta-beta-alpha zinc fingers"/>
    <property type="match status" value="1"/>
</dbReference>
<feature type="compositionally biased region" description="Pro residues" evidence="8">
    <location>
        <begin position="259"/>
        <end position="271"/>
    </location>
</feature>
<feature type="compositionally biased region" description="Low complexity" evidence="8">
    <location>
        <begin position="1"/>
        <end position="31"/>
    </location>
</feature>
<feature type="compositionally biased region" description="Pro residues" evidence="8">
    <location>
        <begin position="767"/>
        <end position="779"/>
    </location>
</feature>
<organism evidence="10 11">
    <name type="scientific">Rhodotorula paludigena</name>
    <dbReference type="NCBI Taxonomy" id="86838"/>
    <lineage>
        <taxon>Eukaryota</taxon>
        <taxon>Fungi</taxon>
        <taxon>Dikarya</taxon>
        <taxon>Basidiomycota</taxon>
        <taxon>Pucciniomycotina</taxon>
        <taxon>Microbotryomycetes</taxon>
        <taxon>Sporidiobolales</taxon>
        <taxon>Sporidiobolaceae</taxon>
        <taxon>Rhodotorula</taxon>
    </lineage>
</organism>
<feature type="region of interest" description="Disordered" evidence="8">
    <location>
        <begin position="304"/>
        <end position="576"/>
    </location>
</feature>
<dbReference type="PANTHER" id="PTHR40626:SF11">
    <property type="entry name" value="ZINC FINGER PROTEIN YPR022C"/>
    <property type="match status" value="1"/>
</dbReference>
<keyword evidence="11" id="KW-1185">Reference proteome</keyword>
<feature type="compositionally biased region" description="Pro residues" evidence="8">
    <location>
        <begin position="738"/>
        <end position="758"/>
    </location>
</feature>
<feature type="domain" description="C2H2-type" evidence="9">
    <location>
        <begin position="574"/>
        <end position="603"/>
    </location>
</feature>
<keyword evidence="2" id="KW-0479">Metal-binding</keyword>
<dbReference type="InterPro" id="IPR036236">
    <property type="entry name" value="Znf_C2H2_sf"/>
</dbReference>
<feature type="region of interest" description="Disordered" evidence="8">
    <location>
        <begin position="1"/>
        <end position="86"/>
    </location>
</feature>
<feature type="compositionally biased region" description="Polar residues" evidence="8">
    <location>
        <begin position="671"/>
        <end position="684"/>
    </location>
</feature>